<dbReference type="RefSeq" id="WP_261401158.1">
    <property type="nucleotide sequence ID" value="NZ_CP081869.1"/>
</dbReference>
<sequence>MDSIRLKVAESFLRRMRQFLEAAGTAEETSLAYVRGPSPLGAAYAADCRFGHTFVGSFGFSIQSSVGPNSGYFDNEVDPARPFSRRVFERVARGMGHIAKAWDVREPRLLVEHYKDGFNSNMLENFSILLATGGVKRLEIDIDFSPEWKTPPDIARTLSIGIDTAAAHMMQEAAAYLRANEPPPLLRLTGTVSRLETSDRPPTLLERDGFGEIYIEWLFRGSRRVRTRVRLPIAEYYDALRAHSEGLRVSVAGYMDINGGNMSELGSPFDFEVLDD</sequence>
<keyword evidence="2" id="KW-1185">Reference proteome</keyword>
<evidence type="ECO:0000313" key="1">
    <source>
        <dbReference type="EMBL" id="QZN98255.1"/>
    </source>
</evidence>
<proteinExistence type="predicted"/>
<evidence type="ECO:0000313" key="2">
    <source>
        <dbReference type="Proteomes" id="UP000825701"/>
    </source>
</evidence>
<dbReference type="AlphaFoldDB" id="A0A9E6R4V4"/>
<dbReference type="EMBL" id="CP081869">
    <property type="protein sequence ID" value="QZN98255.1"/>
    <property type="molecule type" value="Genomic_DNA"/>
</dbReference>
<reference evidence="1" key="1">
    <citation type="submission" date="2021-08" db="EMBL/GenBank/DDBJ databases">
        <authorList>
            <person name="Zhang H."/>
            <person name="Xu M."/>
            <person name="Yu Z."/>
            <person name="Yang L."/>
            <person name="Cai Y."/>
        </authorList>
    </citation>
    <scope>NUCLEOTIDE SEQUENCE</scope>
    <source>
        <strain evidence="1">CHL1</strain>
    </source>
</reference>
<name>A0A9E6R4V4_9HYPH</name>
<gene>
    <name evidence="1" type="ORF">K6K41_13945</name>
</gene>
<protein>
    <submittedName>
        <fullName evidence="1">Uncharacterized protein</fullName>
    </submittedName>
</protein>
<dbReference type="Proteomes" id="UP000825701">
    <property type="component" value="Chromosome"/>
</dbReference>
<organism evidence="1 2">
    <name type="scientific">Chenggangzhangella methanolivorans</name>
    <dbReference type="NCBI Taxonomy" id="1437009"/>
    <lineage>
        <taxon>Bacteria</taxon>
        <taxon>Pseudomonadati</taxon>
        <taxon>Pseudomonadota</taxon>
        <taxon>Alphaproteobacteria</taxon>
        <taxon>Hyphomicrobiales</taxon>
        <taxon>Methylopilaceae</taxon>
        <taxon>Chenggangzhangella</taxon>
    </lineage>
</organism>
<accession>A0A9E6R4V4</accession>
<dbReference type="KEGG" id="cmet:K6K41_13945"/>